<accession>A0ABT7ZBX6</accession>
<name>A0ABT7ZBX6_9ACTN</name>
<comment type="caution">
    <text evidence="1">The sequence shown here is derived from an EMBL/GenBank/DDBJ whole genome shotgun (WGS) entry which is preliminary data.</text>
</comment>
<dbReference type="RefSeq" id="WP_290114355.1">
    <property type="nucleotide sequence ID" value="NZ_JAUEPL010000042.1"/>
</dbReference>
<dbReference type="EMBL" id="JAUEPL010000042">
    <property type="protein sequence ID" value="MDN3297003.1"/>
    <property type="molecule type" value="Genomic_DNA"/>
</dbReference>
<evidence type="ECO:0000313" key="1">
    <source>
        <dbReference type="EMBL" id="MDN3297003.1"/>
    </source>
</evidence>
<reference evidence="1" key="1">
    <citation type="submission" date="2023-06" db="EMBL/GenBank/DDBJ databases">
        <title>WGS-Sequencing of Streptomyces ficellus isolate 21 collected from sand in Gara Djebilet Iron Mine in Algeria.</title>
        <authorList>
            <person name="Zegers G.P."/>
            <person name="Gomez A."/>
            <person name="Gueddou A."/>
            <person name="Zahara A.F."/>
            <person name="Worth M."/>
            <person name="Sevigny J.L."/>
            <person name="Tisa L."/>
        </authorList>
    </citation>
    <scope>NUCLEOTIDE SEQUENCE</scope>
    <source>
        <strain evidence="1">AS11</strain>
    </source>
</reference>
<keyword evidence="2" id="KW-1185">Reference proteome</keyword>
<protein>
    <submittedName>
        <fullName evidence="1">Uncharacterized protein</fullName>
    </submittedName>
</protein>
<organism evidence="1 2">
    <name type="scientific">Streptomyces ficellus</name>
    <dbReference type="NCBI Taxonomy" id="1977088"/>
    <lineage>
        <taxon>Bacteria</taxon>
        <taxon>Bacillati</taxon>
        <taxon>Actinomycetota</taxon>
        <taxon>Actinomycetes</taxon>
        <taxon>Kitasatosporales</taxon>
        <taxon>Streptomycetaceae</taxon>
        <taxon>Streptomyces</taxon>
    </lineage>
</organism>
<proteinExistence type="predicted"/>
<gene>
    <name evidence="1" type="ORF">QWM81_23745</name>
</gene>
<sequence>MDFEIRKTRTGHGRKKLTREREAYFQRELDGRVRLRVRRR</sequence>
<dbReference type="Proteomes" id="UP001174050">
    <property type="component" value="Unassembled WGS sequence"/>
</dbReference>
<evidence type="ECO:0000313" key="2">
    <source>
        <dbReference type="Proteomes" id="UP001174050"/>
    </source>
</evidence>